<dbReference type="Gene3D" id="3.30.450.20">
    <property type="entry name" value="PAS domain"/>
    <property type="match status" value="2"/>
</dbReference>
<feature type="domain" description="Response regulatory" evidence="11">
    <location>
        <begin position="700"/>
        <end position="816"/>
    </location>
</feature>
<dbReference type="PROSITE" id="PS50109">
    <property type="entry name" value="HIS_KIN"/>
    <property type="match status" value="1"/>
</dbReference>
<evidence type="ECO:0000313" key="15">
    <source>
        <dbReference type="Proteomes" id="UP001522662"/>
    </source>
</evidence>
<evidence type="ECO:0000256" key="8">
    <source>
        <dbReference type="ARBA" id="ARBA00023012"/>
    </source>
</evidence>
<keyword evidence="3 9" id="KW-0597">Phosphoprotein</keyword>
<dbReference type="PROSITE" id="PS50113">
    <property type="entry name" value="PAC"/>
    <property type="match status" value="1"/>
</dbReference>
<dbReference type="SUPFAM" id="SSF55785">
    <property type="entry name" value="PYP-like sensor domain (PAS domain)"/>
    <property type="match status" value="2"/>
</dbReference>
<dbReference type="InterPro" id="IPR035965">
    <property type="entry name" value="PAS-like_dom_sf"/>
</dbReference>
<evidence type="ECO:0000256" key="3">
    <source>
        <dbReference type="ARBA" id="ARBA00022553"/>
    </source>
</evidence>
<dbReference type="InterPro" id="IPR036097">
    <property type="entry name" value="HisK_dim/P_sf"/>
</dbReference>
<evidence type="ECO:0000256" key="2">
    <source>
        <dbReference type="ARBA" id="ARBA00012438"/>
    </source>
</evidence>
<dbReference type="InterPro" id="IPR029016">
    <property type="entry name" value="GAF-like_dom_sf"/>
</dbReference>
<dbReference type="SMART" id="SM00086">
    <property type="entry name" value="PAC"/>
    <property type="match status" value="2"/>
</dbReference>
<dbReference type="InterPro" id="IPR005467">
    <property type="entry name" value="His_kinase_dom"/>
</dbReference>
<evidence type="ECO:0000256" key="1">
    <source>
        <dbReference type="ARBA" id="ARBA00000085"/>
    </source>
</evidence>
<dbReference type="Gene3D" id="1.10.287.130">
    <property type="match status" value="1"/>
</dbReference>
<feature type="modified residue" description="4-aspartylphosphate" evidence="9">
    <location>
        <position position="886"/>
    </location>
</feature>
<dbReference type="CDD" id="cd00130">
    <property type="entry name" value="PAS"/>
    <property type="match status" value="2"/>
</dbReference>
<dbReference type="InterPro" id="IPR003018">
    <property type="entry name" value="GAF"/>
</dbReference>
<name>A0ABT0CXG2_9HYPH</name>
<reference evidence="14 15" key="1">
    <citation type="submission" date="2022-03" db="EMBL/GenBank/DDBJ databases">
        <title>Rhizobium SSM4.3 sp. nov., isolated from Sediment (Gouqi Island).</title>
        <authorList>
            <person name="Chen G."/>
        </authorList>
    </citation>
    <scope>NUCLEOTIDE SEQUENCE [LARGE SCALE GENOMIC DNA]</scope>
    <source>
        <strain evidence="14 15">SSM4.3</strain>
        <plasmid evidence="14">unnamed</plasmid>
    </source>
</reference>
<evidence type="ECO:0000256" key="9">
    <source>
        <dbReference type="PROSITE-ProRule" id="PRU00169"/>
    </source>
</evidence>
<dbReference type="SMART" id="SM00448">
    <property type="entry name" value="REC"/>
    <property type="match status" value="2"/>
</dbReference>
<dbReference type="SMART" id="SM00091">
    <property type="entry name" value="PAS"/>
    <property type="match status" value="2"/>
</dbReference>
<evidence type="ECO:0000256" key="4">
    <source>
        <dbReference type="ARBA" id="ARBA00022679"/>
    </source>
</evidence>
<dbReference type="Pfam" id="PF00989">
    <property type="entry name" value="PAS"/>
    <property type="match status" value="1"/>
</dbReference>
<evidence type="ECO:0000256" key="7">
    <source>
        <dbReference type="ARBA" id="ARBA00022840"/>
    </source>
</evidence>
<keyword evidence="14" id="KW-0614">Plasmid</keyword>
<evidence type="ECO:0000259" key="10">
    <source>
        <dbReference type="PROSITE" id="PS50109"/>
    </source>
</evidence>
<feature type="domain" description="Response regulatory" evidence="11">
    <location>
        <begin position="837"/>
        <end position="947"/>
    </location>
</feature>
<accession>A0ABT0CXG2</accession>
<dbReference type="SUPFAM" id="SSF52172">
    <property type="entry name" value="CheY-like"/>
    <property type="match status" value="2"/>
</dbReference>
<organism evidence="14 15">
    <name type="scientific">Peteryoungia algae</name>
    <dbReference type="NCBI Taxonomy" id="2919917"/>
    <lineage>
        <taxon>Bacteria</taxon>
        <taxon>Pseudomonadati</taxon>
        <taxon>Pseudomonadota</taxon>
        <taxon>Alphaproteobacteria</taxon>
        <taxon>Hyphomicrobiales</taxon>
        <taxon>Rhizobiaceae</taxon>
        <taxon>Peteryoungia</taxon>
    </lineage>
</organism>
<dbReference type="PANTHER" id="PTHR43065">
    <property type="entry name" value="SENSOR HISTIDINE KINASE"/>
    <property type="match status" value="1"/>
</dbReference>
<comment type="caution">
    <text evidence="14">The sequence shown here is derived from an EMBL/GenBank/DDBJ whole genome shotgun (WGS) entry which is preliminary data.</text>
</comment>
<keyword evidence="7" id="KW-0067">ATP-binding</keyword>
<dbReference type="PROSITE" id="PS50110">
    <property type="entry name" value="RESPONSE_REGULATORY"/>
    <property type="match status" value="2"/>
</dbReference>
<dbReference type="InterPro" id="IPR000014">
    <property type="entry name" value="PAS"/>
</dbReference>
<dbReference type="InterPro" id="IPR003594">
    <property type="entry name" value="HATPase_dom"/>
</dbReference>
<keyword evidence="8" id="KW-0902">Two-component regulatory system</keyword>
<gene>
    <name evidence="14" type="ORF">MKJ03_05825</name>
</gene>
<dbReference type="SUPFAM" id="SSF55874">
    <property type="entry name" value="ATPase domain of HSP90 chaperone/DNA topoisomerase II/histidine kinase"/>
    <property type="match status" value="1"/>
</dbReference>
<keyword evidence="4" id="KW-0808">Transferase</keyword>
<feature type="domain" description="PAC" evidence="13">
    <location>
        <begin position="368"/>
        <end position="420"/>
    </location>
</feature>
<evidence type="ECO:0000259" key="13">
    <source>
        <dbReference type="PROSITE" id="PS50113"/>
    </source>
</evidence>
<dbReference type="SMART" id="SM00388">
    <property type="entry name" value="HisKA"/>
    <property type="match status" value="1"/>
</dbReference>
<dbReference type="SUPFAM" id="SSF55781">
    <property type="entry name" value="GAF domain-like"/>
    <property type="match status" value="1"/>
</dbReference>
<dbReference type="Pfam" id="PF00072">
    <property type="entry name" value="Response_reg"/>
    <property type="match status" value="2"/>
</dbReference>
<dbReference type="PRINTS" id="PR00344">
    <property type="entry name" value="BCTRLSENSOR"/>
</dbReference>
<dbReference type="SMART" id="SM00065">
    <property type="entry name" value="GAF"/>
    <property type="match status" value="1"/>
</dbReference>
<evidence type="ECO:0000313" key="14">
    <source>
        <dbReference type="EMBL" id="MCJ8237838.1"/>
    </source>
</evidence>
<keyword evidence="6" id="KW-0418">Kinase</keyword>
<feature type="domain" description="Histidine kinase" evidence="10">
    <location>
        <begin position="458"/>
        <end position="681"/>
    </location>
</feature>
<evidence type="ECO:0000259" key="11">
    <source>
        <dbReference type="PROSITE" id="PS50110"/>
    </source>
</evidence>
<dbReference type="InterPro" id="IPR036890">
    <property type="entry name" value="HATPase_C_sf"/>
</dbReference>
<feature type="modified residue" description="4-aspartylphosphate" evidence="9">
    <location>
        <position position="750"/>
    </location>
</feature>
<dbReference type="InterPro" id="IPR003661">
    <property type="entry name" value="HisK_dim/P_dom"/>
</dbReference>
<dbReference type="CDD" id="cd18161">
    <property type="entry name" value="REC_hyHK_blue-like"/>
    <property type="match status" value="1"/>
</dbReference>
<keyword evidence="15" id="KW-1185">Reference proteome</keyword>
<dbReference type="PROSITE" id="PS50112">
    <property type="entry name" value="PAS"/>
    <property type="match status" value="1"/>
</dbReference>
<evidence type="ECO:0000256" key="5">
    <source>
        <dbReference type="ARBA" id="ARBA00022741"/>
    </source>
</evidence>
<dbReference type="InterPro" id="IPR013767">
    <property type="entry name" value="PAS_fold"/>
</dbReference>
<dbReference type="InterPro" id="IPR001789">
    <property type="entry name" value="Sig_transdc_resp-reg_receiver"/>
</dbReference>
<evidence type="ECO:0000259" key="12">
    <source>
        <dbReference type="PROSITE" id="PS50112"/>
    </source>
</evidence>
<dbReference type="SMART" id="SM00387">
    <property type="entry name" value="HATPase_c"/>
    <property type="match status" value="1"/>
</dbReference>
<dbReference type="InterPro" id="IPR001610">
    <property type="entry name" value="PAC"/>
</dbReference>
<dbReference type="Gene3D" id="3.30.450.40">
    <property type="match status" value="1"/>
</dbReference>
<feature type="domain" description="PAS" evidence="12">
    <location>
        <begin position="290"/>
        <end position="365"/>
    </location>
</feature>
<protein>
    <recommendedName>
        <fullName evidence="2">histidine kinase</fullName>
        <ecNumber evidence="2">2.7.13.3</ecNumber>
    </recommendedName>
</protein>
<geneLocation type="plasmid" evidence="14">
    <name>unnamed</name>
</geneLocation>
<dbReference type="Pfam" id="PF02518">
    <property type="entry name" value="HATPase_c"/>
    <property type="match status" value="1"/>
</dbReference>
<dbReference type="InterPro" id="IPR000700">
    <property type="entry name" value="PAS-assoc_C"/>
</dbReference>
<dbReference type="InterPro" id="IPR004358">
    <property type="entry name" value="Sig_transdc_His_kin-like_C"/>
</dbReference>
<proteinExistence type="predicted"/>
<sequence>MEQVDLRKSVAAAKLVECGRVVGEQLFPLLVGAIAESLSVRWVLLCVVDQHDAQKAHTLAFWDNGPAENFAYDLAHTPCSQIVEQGTCAYASDVVQLFPRDKILQKMGAESYVGTPLRAINGQVVGLIAVLHDEPIENTQLAADVLEIFAGRAAAEIERVRSTSVNERLGRVVEDSVSEVYLFNAETYCFELVNRGARENLGYTMDELRRLTPWDLKPDLSKEAFINMVAPLRDGSERVLQFETRHRRKDGTRYDVSVRLQLLGDLDKVFYAAIEDITARNQAARELGLTTQRLNAIINNTMMAIFMMDSRQHCVFMNSAAEHLTGYKLEEVKGRPLHDVIHHTHPDGRHFPLEDCPIDRAFPEENQVQGEETFIHKDGRFYPVAFTASPIRDDEGIAIGTVIEAREITEELRAREALHSFNDALQKRVAEAIEARSKIELQLLQAQKMEAIGKLTGGVAHDFNNLLQVVRGNLEFLARDVAGNEKAEARARNALTAVVRGAKLASQLLAFGRRQPLEPKPINLARLMRELDDMLQRVLGDGVEIETVTAGGLWNCLADPTQVENAVLNLAINGRDAMDGHGKLTIEVGNASLDDAYAAQHVDVTAGQYVMIAVTDNGCGIAPDKLEHVFEPFYTTKPEGQGTGLGLSMVYGFVKQSGGHVKIYSEVDHGTTVRIYLPRTRQDEAMVVQSTLEAVAGTETILLVEDDLGVRETAAEMLSDLGYRVLKSKNADSALAVIESGAEIDLLFTDVVMPGVLRSTELADLFIQRLPNAAVLYTSGYTQNAIVHAGRLDPGVELLSKPYSREDLSRKIRQVLDRRKVPSTTETGRKPMARPRTVLLLEDEPLIRMSTADMLAELNLTVIEAGTTREANRLLQDSAIDVLIADLTLPDGSGFDVARVAKQANANVLVIFATGKSVNIPPDLSGAKWLSKPYDFTALAKSLSGANTD</sequence>
<dbReference type="Pfam" id="PF13426">
    <property type="entry name" value="PAS_9"/>
    <property type="match status" value="1"/>
</dbReference>
<evidence type="ECO:0000256" key="6">
    <source>
        <dbReference type="ARBA" id="ARBA00022777"/>
    </source>
</evidence>
<dbReference type="EMBL" id="JALAYX010000002">
    <property type="protein sequence ID" value="MCJ8237838.1"/>
    <property type="molecule type" value="Genomic_DNA"/>
</dbReference>
<dbReference type="NCBIfam" id="TIGR00229">
    <property type="entry name" value="sensory_box"/>
    <property type="match status" value="2"/>
</dbReference>
<dbReference type="InterPro" id="IPR011006">
    <property type="entry name" value="CheY-like_superfamily"/>
</dbReference>
<dbReference type="PANTHER" id="PTHR43065:SF42">
    <property type="entry name" value="TWO-COMPONENT SENSOR PPRA"/>
    <property type="match status" value="1"/>
</dbReference>
<dbReference type="Gene3D" id="3.30.565.10">
    <property type="entry name" value="Histidine kinase-like ATPase, C-terminal domain"/>
    <property type="match status" value="1"/>
</dbReference>
<dbReference type="Proteomes" id="UP001522662">
    <property type="component" value="Unassembled WGS sequence"/>
</dbReference>
<dbReference type="EC" id="2.7.13.3" evidence="2"/>
<keyword evidence="5" id="KW-0547">Nucleotide-binding</keyword>
<dbReference type="SUPFAM" id="SSF47384">
    <property type="entry name" value="Homodimeric domain of signal transducing histidine kinase"/>
    <property type="match status" value="1"/>
</dbReference>
<dbReference type="Gene3D" id="3.40.50.2300">
    <property type="match status" value="2"/>
</dbReference>
<dbReference type="RefSeq" id="WP_245135542.1">
    <property type="nucleotide sequence ID" value="NZ_CP128477.1"/>
</dbReference>
<comment type="catalytic activity">
    <reaction evidence="1">
        <text>ATP + protein L-histidine = ADP + protein N-phospho-L-histidine.</text>
        <dbReference type="EC" id="2.7.13.3"/>
    </reaction>
</comment>